<comment type="function">
    <text evidence="1">Part of the ABC transporter complex MalEFGK involved in maltose/maltodextrin import. Probably responsible for the translocation of the substrate across the membrane.</text>
</comment>
<feature type="transmembrane region" description="Helical" evidence="11">
    <location>
        <begin position="103"/>
        <end position="124"/>
    </location>
</feature>
<dbReference type="AlphaFoldDB" id="A0A150WQ23"/>
<name>A0A150WQ23_BDEBC</name>
<keyword evidence="7 11" id="KW-0812">Transmembrane</keyword>
<gene>
    <name evidence="13" type="ORF">AZI86_04985</name>
</gene>
<feature type="transmembrane region" description="Helical" evidence="11">
    <location>
        <begin position="5"/>
        <end position="26"/>
    </location>
</feature>
<keyword evidence="6" id="KW-0762">Sugar transport</keyword>
<evidence type="ECO:0000256" key="9">
    <source>
        <dbReference type="ARBA" id="ARBA00023136"/>
    </source>
</evidence>
<dbReference type="GO" id="GO:0005886">
    <property type="term" value="C:plasma membrane"/>
    <property type="evidence" value="ECO:0007669"/>
    <property type="project" value="UniProtKB-SubCell"/>
</dbReference>
<feature type="transmembrane region" description="Helical" evidence="11">
    <location>
        <begin position="236"/>
        <end position="262"/>
    </location>
</feature>
<protein>
    <recommendedName>
        <fullName evidence="10">Maltose/maltodextrin transport system permease protein MalG</fullName>
    </recommendedName>
</protein>
<evidence type="ECO:0000256" key="4">
    <source>
        <dbReference type="ARBA" id="ARBA00022448"/>
    </source>
</evidence>
<dbReference type="EMBL" id="LUKE01000001">
    <property type="protein sequence ID" value="KYG66407.1"/>
    <property type="molecule type" value="Genomic_DNA"/>
</dbReference>
<dbReference type="PROSITE" id="PS50928">
    <property type="entry name" value="ABC_TM1"/>
    <property type="match status" value="1"/>
</dbReference>
<dbReference type="GO" id="GO:0042956">
    <property type="term" value="P:maltodextrin transmembrane transport"/>
    <property type="evidence" value="ECO:0007669"/>
    <property type="project" value="TreeGrafter"/>
</dbReference>
<dbReference type="InterPro" id="IPR000515">
    <property type="entry name" value="MetI-like"/>
</dbReference>
<dbReference type="GO" id="GO:0015423">
    <property type="term" value="F:ABC-type maltose transporter activity"/>
    <property type="evidence" value="ECO:0007669"/>
    <property type="project" value="TreeGrafter"/>
</dbReference>
<evidence type="ECO:0000313" key="14">
    <source>
        <dbReference type="Proteomes" id="UP000075320"/>
    </source>
</evidence>
<evidence type="ECO:0000256" key="1">
    <source>
        <dbReference type="ARBA" id="ARBA00002264"/>
    </source>
</evidence>
<feature type="domain" description="ABC transmembrane type-1" evidence="12">
    <location>
        <begin position="66"/>
        <end position="257"/>
    </location>
</feature>
<keyword evidence="14" id="KW-1185">Reference proteome</keyword>
<evidence type="ECO:0000256" key="5">
    <source>
        <dbReference type="ARBA" id="ARBA00022475"/>
    </source>
</evidence>
<evidence type="ECO:0000313" key="13">
    <source>
        <dbReference type="EMBL" id="KYG66407.1"/>
    </source>
</evidence>
<dbReference type="InterPro" id="IPR050901">
    <property type="entry name" value="BP-dep_ABC_trans_perm"/>
</dbReference>
<sequence length="272" mass="30267">MIKKFLAWVSVLLFAVFSIYPILYVLSVSLRGDNAFQSQSLEIISSTSTVKNFVDLFVNTEFLLWLRNSVIVSAATTLLGVTLASTSAYALSRYRFRGRNLMLFSLLATQMFPATMLILPFYIILSKMHLIDSFVGLFIIYSASALPFCVWQMKAYYDTVPKELEEAGLLDGCSRWQTFYKIILPISSPALVITALFSFMASWSEYIIAAIVLQDPQLYTLPLGLRSFQASLATQWGLYAAGALIVSVPVLVLFISISRYLVSGLTMGSVKG</sequence>
<keyword evidence="9 11" id="KW-0472">Membrane</keyword>
<keyword evidence="8 11" id="KW-1133">Transmembrane helix</keyword>
<dbReference type="Pfam" id="PF00528">
    <property type="entry name" value="BPD_transp_1"/>
    <property type="match status" value="1"/>
</dbReference>
<reference evidence="13 14" key="1">
    <citation type="submission" date="2016-03" db="EMBL/GenBank/DDBJ databases">
        <authorList>
            <person name="Ploux O."/>
        </authorList>
    </citation>
    <scope>NUCLEOTIDE SEQUENCE [LARGE SCALE GENOMIC DNA]</scope>
    <source>
        <strain evidence="13 14">R0</strain>
    </source>
</reference>
<dbReference type="InterPro" id="IPR035906">
    <property type="entry name" value="MetI-like_sf"/>
</dbReference>
<dbReference type="CDD" id="cd06261">
    <property type="entry name" value="TM_PBP2"/>
    <property type="match status" value="1"/>
</dbReference>
<evidence type="ECO:0000256" key="11">
    <source>
        <dbReference type="RuleBase" id="RU363032"/>
    </source>
</evidence>
<keyword evidence="4 11" id="KW-0813">Transport</keyword>
<evidence type="ECO:0000256" key="8">
    <source>
        <dbReference type="ARBA" id="ARBA00022989"/>
    </source>
</evidence>
<comment type="caution">
    <text evidence="13">The sequence shown here is derived from an EMBL/GenBank/DDBJ whole genome shotgun (WGS) entry which is preliminary data.</text>
</comment>
<keyword evidence="5" id="KW-1003">Cell membrane</keyword>
<proteinExistence type="inferred from homology"/>
<comment type="subcellular location">
    <subcellularLocation>
        <location evidence="2 11">Cell membrane</location>
        <topology evidence="2 11">Multi-pass membrane protein</topology>
    </subcellularLocation>
</comment>
<dbReference type="OrthoDB" id="5290262at2"/>
<dbReference type="PANTHER" id="PTHR32243:SF50">
    <property type="entry name" value="MALTOSE_MALTODEXTRIN TRANSPORT SYSTEM PERMEASE PROTEIN MALG"/>
    <property type="match status" value="1"/>
</dbReference>
<evidence type="ECO:0000256" key="2">
    <source>
        <dbReference type="ARBA" id="ARBA00004651"/>
    </source>
</evidence>
<dbReference type="SUPFAM" id="SSF161098">
    <property type="entry name" value="MetI-like"/>
    <property type="match status" value="1"/>
</dbReference>
<evidence type="ECO:0000259" key="12">
    <source>
        <dbReference type="PROSITE" id="PS50928"/>
    </source>
</evidence>
<feature type="transmembrane region" description="Helical" evidence="11">
    <location>
        <begin position="190"/>
        <end position="213"/>
    </location>
</feature>
<evidence type="ECO:0000256" key="6">
    <source>
        <dbReference type="ARBA" id="ARBA00022597"/>
    </source>
</evidence>
<comment type="similarity">
    <text evidence="3">Belongs to the binding-protein-dependent transport system permease family. MalFG subfamily.</text>
</comment>
<feature type="transmembrane region" description="Helical" evidence="11">
    <location>
        <begin position="130"/>
        <end position="151"/>
    </location>
</feature>
<dbReference type="RefSeq" id="WP_061833971.1">
    <property type="nucleotide sequence ID" value="NZ_LUKE01000001.1"/>
</dbReference>
<dbReference type="Proteomes" id="UP000075320">
    <property type="component" value="Unassembled WGS sequence"/>
</dbReference>
<evidence type="ECO:0000256" key="7">
    <source>
        <dbReference type="ARBA" id="ARBA00022692"/>
    </source>
</evidence>
<dbReference type="PANTHER" id="PTHR32243">
    <property type="entry name" value="MALTOSE TRANSPORT SYSTEM PERMEASE-RELATED"/>
    <property type="match status" value="1"/>
</dbReference>
<evidence type="ECO:0000256" key="3">
    <source>
        <dbReference type="ARBA" id="ARBA00009047"/>
    </source>
</evidence>
<feature type="transmembrane region" description="Helical" evidence="11">
    <location>
        <begin position="70"/>
        <end position="91"/>
    </location>
</feature>
<evidence type="ECO:0000256" key="10">
    <source>
        <dbReference type="ARBA" id="ARBA00041109"/>
    </source>
</evidence>
<organism evidence="13 14">
    <name type="scientific">Bdellovibrio bacteriovorus</name>
    <dbReference type="NCBI Taxonomy" id="959"/>
    <lineage>
        <taxon>Bacteria</taxon>
        <taxon>Pseudomonadati</taxon>
        <taxon>Bdellovibrionota</taxon>
        <taxon>Bdellovibrionia</taxon>
        <taxon>Bdellovibrionales</taxon>
        <taxon>Pseudobdellovibrionaceae</taxon>
        <taxon>Bdellovibrio</taxon>
    </lineage>
</organism>
<accession>A0A150WQ23</accession>
<dbReference type="Gene3D" id="1.10.3720.10">
    <property type="entry name" value="MetI-like"/>
    <property type="match status" value="1"/>
</dbReference>